<dbReference type="Proteomes" id="UP000001038">
    <property type="component" value="Chromosome 12"/>
</dbReference>
<evidence type="ECO:0000313" key="17">
    <source>
        <dbReference type="Proteomes" id="UP000001038"/>
    </source>
</evidence>
<dbReference type="InterPro" id="IPR000276">
    <property type="entry name" value="GPCR_Rhodpsn"/>
</dbReference>
<reference evidence="16" key="2">
    <citation type="submission" date="2025-08" db="UniProtKB">
        <authorList>
            <consortium name="Ensembl"/>
        </authorList>
    </citation>
    <scope>IDENTIFICATION</scope>
    <source>
        <strain evidence="16">Hd-rR</strain>
    </source>
</reference>
<comment type="similarity">
    <text evidence="12">Belongs to the G-protein coupled receptor 1 family.</text>
</comment>
<feature type="transmembrane region" description="Helical" evidence="14">
    <location>
        <begin position="28"/>
        <end position="52"/>
    </location>
</feature>
<evidence type="ECO:0000256" key="5">
    <source>
        <dbReference type="ARBA" id="ARBA00022989"/>
    </source>
</evidence>
<keyword evidence="17" id="KW-1185">Reference proteome</keyword>
<dbReference type="InterPro" id="IPR017452">
    <property type="entry name" value="GPCR_Rhodpsn_7TM"/>
</dbReference>
<dbReference type="CDD" id="cd15321">
    <property type="entry name" value="7tmA_alpha2B_AR"/>
    <property type="match status" value="1"/>
</dbReference>
<dbReference type="AlphaFoldDB" id="A0A3B3H7E6"/>
<organism evidence="16 17">
    <name type="scientific">Oryzias latipes</name>
    <name type="common">Japanese rice fish</name>
    <name type="synonym">Japanese killifish</name>
    <dbReference type="NCBI Taxonomy" id="8090"/>
    <lineage>
        <taxon>Eukaryota</taxon>
        <taxon>Metazoa</taxon>
        <taxon>Chordata</taxon>
        <taxon>Craniata</taxon>
        <taxon>Vertebrata</taxon>
        <taxon>Euteleostomi</taxon>
        <taxon>Actinopterygii</taxon>
        <taxon>Neopterygii</taxon>
        <taxon>Teleostei</taxon>
        <taxon>Neoteleostei</taxon>
        <taxon>Acanthomorphata</taxon>
        <taxon>Ovalentaria</taxon>
        <taxon>Atherinomorphae</taxon>
        <taxon>Beloniformes</taxon>
        <taxon>Adrianichthyidae</taxon>
        <taxon>Oryziinae</taxon>
        <taxon>Oryzias</taxon>
    </lineage>
</organism>
<keyword evidence="6 12" id="KW-0297">G-protein coupled receptor</keyword>
<keyword evidence="3" id="KW-1003">Cell membrane</keyword>
<feature type="transmembrane region" description="Helical" evidence="14">
    <location>
        <begin position="184"/>
        <end position="205"/>
    </location>
</feature>
<evidence type="ECO:0000259" key="15">
    <source>
        <dbReference type="PROSITE" id="PS50262"/>
    </source>
</evidence>
<feature type="transmembrane region" description="Helical" evidence="14">
    <location>
        <begin position="144"/>
        <end position="164"/>
    </location>
</feature>
<dbReference type="PANTHER" id="PTHR24248:SF130">
    <property type="entry name" value="ALPHA-2B ADRENERGIC RECEPTOR"/>
    <property type="match status" value="1"/>
</dbReference>
<comment type="subcellular location">
    <subcellularLocation>
        <location evidence="1">Cell membrane</location>
        <topology evidence="1">Multi-pass membrane protein</topology>
    </subcellularLocation>
</comment>
<dbReference type="PROSITE" id="PS50262">
    <property type="entry name" value="G_PROTEIN_RECEP_F1_2"/>
    <property type="match status" value="1"/>
</dbReference>
<dbReference type="Pfam" id="PF00001">
    <property type="entry name" value="7tm_1"/>
    <property type="match status" value="1"/>
</dbReference>
<evidence type="ECO:0000256" key="4">
    <source>
        <dbReference type="ARBA" id="ARBA00022692"/>
    </source>
</evidence>
<dbReference type="GeneTree" id="ENSGT00940000161915"/>
<dbReference type="GO" id="GO:0051379">
    <property type="term" value="F:epinephrine binding"/>
    <property type="evidence" value="ECO:0000318"/>
    <property type="project" value="GO_Central"/>
</dbReference>
<dbReference type="STRING" id="8090.ENSORLP00000027766"/>
<dbReference type="GeneID" id="101155866"/>
<evidence type="ECO:0000256" key="9">
    <source>
        <dbReference type="ARBA" id="ARBA00023170"/>
    </source>
</evidence>
<dbReference type="Gene3D" id="1.20.1070.10">
    <property type="entry name" value="Rhodopsin 7-helix transmembrane proteins"/>
    <property type="match status" value="2"/>
</dbReference>
<feature type="region of interest" description="Disordered" evidence="13">
    <location>
        <begin position="236"/>
        <end position="256"/>
    </location>
</feature>
<keyword evidence="8" id="KW-1015">Disulfide bond</keyword>
<gene>
    <name evidence="16" type="primary">LOC101155866</name>
</gene>
<dbReference type="SUPFAM" id="SSF81321">
    <property type="entry name" value="Family A G protein-coupled receptor-like"/>
    <property type="match status" value="1"/>
</dbReference>
<reference evidence="16" key="3">
    <citation type="submission" date="2025-09" db="UniProtKB">
        <authorList>
            <consortium name="Ensembl"/>
        </authorList>
    </citation>
    <scope>IDENTIFICATION</scope>
    <source>
        <strain evidence="16">Hd-rR</strain>
    </source>
</reference>
<name>A0A3B3H7E6_ORYLA</name>
<feature type="transmembrane region" description="Helical" evidence="14">
    <location>
        <begin position="105"/>
        <end position="123"/>
    </location>
</feature>
<feature type="region of interest" description="Disordered" evidence="13">
    <location>
        <begin position="270"/>
        <end position="289"/>
    </location>
</feature>
<dbReference type="RefSeq" id="XP_020563057.1">
    <property type="nucleotide sequence ID" value="XM_020707398.2"/>
</dbReference>
<dbReference type="GO" id="GO:0005886">
    <property type="term" value="C:plasma membrane"/>
    <property type="evidence" value="ECO:0000318"/>
    <property type="project" value="GO_Central"/>
</dbReference>
<evidence type="ECO:0000256" key="1">
    <source>
        <dbReference type="ARBA" id="ARBA00004651"/>
    </source>
</evidence>
<reference evidence="16 17" key="1">
    <citation type="journal article" date="2007" name="Nature">
        <title>The medaka draft genome and insights into vertebrate genome evolution.</title>
        <authorList>
            <person name="Kasahara M."/>
            <person name="Naruse K."/>
            <person name="Sasaki S."/>
            <person name="Nakatani Y."/>
            <person name="Qu W."/>
            <person name="Ahsan B."/>
            <person name="Yamada T."/>
            <person name="Nagayasu Y."/>
            <person name="Doi K."/>
            <person name="Kasai Y."/>
            <person name="Jindo T."/>
            <person name="Kobayashi D."/>
            <person name="Shimada A."/>
            <person name="Toyoda A."/>
            <person name="Kuroki Y."/>
            <person name="Fujiyama A."/>
            <person name="Sasaki T."/>
            <person name="Shimizu A."/>
            <person name="Asakawa S."/>
            <person name="Shimizu N."/>
            <person name="Hashimoto S."/>
            <person name="Yang J."/>
            <person name="Lee Y."/>
            <person name="Matsushima K."/>
            <person name="Sugano S."/>
            <person name="Sakaizumi M."/>
            <person name="Narita T."/>
            <person name="Ohishi K."/>
            <person name="Haga S."/>
            <person name="Ohta F."/>
            <person name="Nomoto H."/>
            <person name="Nogata K."/>
            <person name="Morishita T."/>
            <person name="Endo T."/>
            <person name="Shin-I T."/>
            <person name="Takeda H."/>
            <person name="Morishita S."/>
            <person name="Kohara Y."/>
        </authorList>
    </citation>
    <scope>NUCLEOTIDE SEQUENCE [LARGE SCALE GENOMIC DNA]</scope>
    <source>
        <strain evidence="16 17">Hd-rR</strain>
    </source>
</reference>
<keyword evidence="5 14" id="KW-1133">Transmembrane helix</keyword>
<keyword evidence="9 12" id="KW-0675">Receptor</keyword>
<evidence type="ECO:0000313" key="16">
    <source>
        <dbReference type="Ensembl" id="ENSORLP00000027766.1"/>
    </source>
</evidence>
<dbReference type="GO" id="GO:0071881">
    <property type="term" value="P:adenylate cyclase-inhibiting adrenergic receptor signaling pathway"/>
    <property type="evidence" value="ECO:0007669"/>
    <property type="project" value="UniProtKB-ARBA"/>
</dbReference>
<feature type="domain" description="G-protein coupled receptors family 1 profile" evidence="15">
    <location>
        <begin position="44"/>
        <end position="437"/>
    </location>
</feature>
<dbReference type="InParanoid" id="A0A3B3H7E6"/>
<dbReference type="KEGG" id="ola:101155866"/>
<dbReference type="PRINTS" id="PR00237">
    <property type="entry name" value="GPCRRHODOPSN"/>
</dbReference>
<keyword evidence="7 14" id="KW-0472">Membrane</keyword>
<dbReference type="PRINTS" id="PR01103">
    <property type="entry name" value="ADRENERGICR"/>
</dbReference>
<evidence type="ECO:0000256" key="6">
    <source>
        <dbReference type="ARBA" id="ARBA00023040"/>
    </source>
</evidence>
<evidence type="ECO:0000256" key="14">
    <source>
        <dbReference type="SAM" id="Phobius"/>
    </source>
</evidence>
<sequence>MNRDIQHPVSLRMTLCFPNSTYSPQATAAFSIVMTSMMILTIVGNILVIIAVLMSRSLRGPQNLFLVSLAAADILVALIVVPFSMAYELLGCWVFSSIWCEIHKALDVLFCTASIVHLCAIALDRYLSISRPVSYGTTRSRRRIKSAIVMVWLIAAVVSFPPLLYLDTKDKVKGKCEPDDKPWYILYSTIGSFFAPCVIMILVYIRIYQIAKRHMHCPPGEKRRSFYGAATDDTEMKSLPEESQKDVGQRAPAAPELSLTTVHTDCAQWNDKKPAESPTEGPPLFSTAVPNAARDLPKAEGEDAVHTSSSESDTELQSIEEGDRAGGGGSPKAQVQSPTCRYKNTIKTSSGTKLLPEDTAKTQETPISRHKAMINREKRFTLVLAVVMGVFVVCWFPFFFSYSLKAVCPEKYQVPDPLFRFFFWSGYCNSCLNPIIYTIFNRDFRTAFKRILFRDMKSKSF</sequence>
<dbReference type="Bgee" id="ENSORLG00000024105">
    <property type="expression patterns" value="Expressed in animal zygote and 3 other cell types or tissues"/>
</dbReference>
<dbReference type="SMART" id="SM01381">
    <property type="entry name" value="7TM_GPCR_Srsx"/>
    <property type="match status" value="1"/>
</dbReference>
<evidence type="ECO:0000256" key="2">
    <source>
        <dbReference type="ARBA" id="ARBA00019305"/>
    </source>
</evidence>
<dbReference type="FunFam" id="1.20.1070.10:FF:000100">
    <property type="entry name" value="alpha-2B adrenergic receptor"/>
    <property type="match status" value="1"/>
</dbReference>
<keyword evidence="10 12" id="KW-0807">Transducer</keyword>
<feature type="transmembrane region" description="Helical" evidence="14">
    <location>
        <begin position="64"/>
        <end position="85"/>
    </location>
</feature>
<feature type="transmembrane region" description="Helical" evidence="14">
    <location>
        <begin position="421"/>
        <end position="440"/>
    </location>
</feature>
<evidence type="ECO:0000256" key="7">
    <source>
        <dbReference type="ARBA" id="ARBA00023136"/>
    </source>
</evidence>
<proteinExistence type="inferred from homology"/>
<evidence type="ECO:0000256" key="10">
    <source>
        <dbReference type="ARBA" id="ARBA00023224"/>
    </source>
</evidence>
<dbReference type="OrthoDB" id="5975661at2759"/>
<keyword evidence="4 12" id="KW-0812">Transmembrane</keyword>
<dbReference type="PROSITE" id="PS00237">
    <property type="entry name" value="G_PROTEIN_RECEP_F1_1"/>
    <property type="match status" value="1"/>
</dbReference>
<evidence type="ECO:0000256" key="3">
    <source>
        <dbReference type="ARBA" id="ARBA00022475"/>
    </source>
</evidence>
<protein>
    <recommendedName>
        <fullName evidence="2">Alpha-2B adrenergic receptor</fullName>
    </recommendedName>
    <alternativeName>
        <fullName evidence="11">Alpha-2B adrenoreceptor</fullName>
    </alternativeName>
</protein>
<evidence type="ECO:0000256" key="8">
    <source>
        <dbReference type="ARBA" id="ARBA00023157"/>
    </source>
</evidence>
<dbReference type="Ensembl" id="ENSORLT00000042787.1">
    <property type="protein sequence ID" value="ENSORLP00000027766.1"/>
    <property type="gene ID" value="ENSORLG00000024105.1"/>
</dbReference>
<evidence type="ECO:0000256" key="13">
    <source>
        <dbReference type="SAM" id="MobiDB-lite"/>
    </source>
</evidence>
<evidence type="ECO:0000256" key="12">
    <source>
        <dbReference type="RuleBase" id="RU000688"/>
    </source>
</evidence>
<dbReference type="InterPro" id="IPR002233">
    <property type="entry name" value="ADR_fam"/>
</dbReference>
<feature type="transmembrane region" description="Helical" evidence="14">
    <location>
        <begin position="380"/>
        <end position="401"/>
    </location>
</feature>
<dbReference type="PANTHER" id="PTHR24248">
    <property type="entry name" value="ADRENERGIC RECEPTOR-RELATED G-PROTEIN COUPLED RECEPTOR"/>
    <property type="match status" value="1"/>
</dbReference>
<feature type="region of interest" description="Disordered" evidence="13">
    <location>
        <begin position="297"/>
        <end position="341"/>
    </location>
</feature>
<dbReference type="GO" id="GO:0004938">
    <property type="term" value="F:alpha2-adrenergic receptor activity"/>
    <property type="evidence" value="ECO:0000318"/>
    <property type="project" value="GO_Central"/>
</dbReference>
<accession>A0A3B3H7E6</accession>
<feature type="compositionally biased region" description="Basic and acidic residues" evidence="13">
    <location>
        <begin position="236"/>
        <end position="248"/>
    </location>
</feature>
<evidence type="ECO:0000256" key="11">
    <source>
        <dbReference type="ARBA" id="ARBA00031735"/>
    </source>
</evidence>